<reference evidence="3 4" key="1">
    <citation type="submission" date="2017-07" db="EMBL/GenBank/DDBJ databases">
        <authorList>
            <person name="Talla V."/>
            <person name="Backstrom N."/>
        </authorList>
    </citation>
    <scope>NUCLEOTIDE SEQUENCE [LARGE SCALE GENOMIC DNA]</scope>
</reference>
<accession>A0A5E4QCL1</accession>
<keyword evidence="4" id="KW-1185">Reference proteome</keyword>
<evidence type="ECO:0000256" key="1">
    <source>
        <dbReference type="SAM" id="Coils"/>
    </source>
</evidence>
<feature type="non-terminal residue" evidence="3">
    <location>
        <position position="418"/>
    </location>
</feature>
<evidence type="ECO:0000313" key="3">
    <source>
        <dbReference type="EMBL" id="VVC95010.1"/>
    </source>
</evidence>
<dbReference type="EMBL" id="FZQP02002203">
    <property type="protein sequence ID" value="VVC95010.1"/>
    <property type="molecule type" value="Genomic_DNA"/>
</dbReference>
<dbReference type="Proteomes" id="UP000324832">
    <property type="component" value="Unassembled WGS sequence"/>
</dbReference>
<evidence type="ECO:0000259" key="2">
    <source>
        <dbReference type="PROSITE" id="PS00028"/>
    </source>
</evidence>
<sequence>MYQFLLKSEQHMGTTSEAPAYDPVLDSNNNDDLVYILDDGTQIRASQIQFDNEDPIIDLSSERIPFVQYNDDYVEDCSENLENVSIKDVPLDSPASRWSMLNSSPKNFVNTIPFKQVCNNTSNFETHFAKYLESVAKTYTTLNPVSKKVSPRTLSKESYKTNEYQNKNDIFTREDVLNMFKDSPVTPLPYDKSINYDKRKHARKTDPLRVINKNWFCKSDLGSNQNQECCICSRIVEDNLEKMYLFDNEDQRIHRCSPQKRMTMQLKIICENCLAENFKLCLVKSPTESLNSDEYLVIKNNQQYIFKKDTDVSLKKPEEKVQQNKELNINQRTDGENVRGDVKDSSSDVEIVEPEIEIDKVIDNLDDADEEVKEFLGKYQVANDKSQELKCRFCDKIFSDVKDVMDHGEEHKHDFDDG</sequence>
<name>A0A5E4QCL1_9NEOP</name>
<dbReference type="PROSITE" id="PS00028">
    <property type="entry name" value="ZINC_FINGER_C2H2_1"/>
    <property type="match status" value="1"/>
</dbReference>
<protein>
    <recommendedName>
        <fullName evidence="2">C2H2-type domain-containing protein</fullName>
    </recommendedName>
</protein>
<keyword evidence="1" id="KW-0175">Coiled coil</keyword>
<dbReference type="AlphaFoldDB" id="A0A5E4QCL1"/>
<proteinExistence type="predicted"/>
<gene>
    <name evidence="3" type="ORF">LSINAPIS_LOCUS6826</name>
</gene>
<evidence type="ECO:0000313" key="4">
    <source>
        <dbReference type="Proteomes" id="UP000324832"/>
    </source>
</evidence>
<organism evidence="3 4">
    <name type="scientific">Leptidea sinapis</name>
    <dbReference type="NCBI Taxonomy" id="189913"/>
    <lineage>
        <taxon>Eukaryota</taxon>
        <taxon>Metazoa</taxon>
        <taxon>Ecdysozoa</taxon>
        <taxon>Arthropoda</taxon>
        <taxon>Hexapoda</taxon>
        <taxon>Insecta</taxon>
        <taxon>Pterygota</taxon>
        <taxon>Neoptera</taxon>
        <taxon>Endopterygota</taxon>
        <taxon>Lepidoptera</taxon>
        <taxon>Glossata</taxon>
        <taxon>Ditrysia</taxon>
        <taxon>Papilionoidea</taxon>
        <taxon>Pieridae</taxon>
        <taxon>Dismorphiinae</taxon>
        <taxon>Leptidea</taxon>
    </lineage>
</organism>
<feature type="domain" description="C2H2-type" evidence="2">
    <location>
        <begin position="391"/>
        <end position="413"/>
    </location>
</feature>
<dbReference type="InterPro" id="IPR013087">
    <property type="entry name" value="Znf_C2H2_type"/>
</dbReference>
<feature type="coiled-coil region" evidence="1">
    <location>
        <begin position="358"/>
        <end position="385"/>
    </location>
</feature>